<keyword evidence="2" id="KW-1185">Reference proteome</keyword>
<organism evidence="1 2">
    <name type="scientific">Tegillarca granosa</name>
    <name type="common">Malaysian cockle</name>
    <name type="synonym">Anadara granosa</name>
    <dbReference type="NCBI Taxonomy" id="220873"/>
    <lineage>
        <taxon>Eukaryota</taxon>
        <taxon>Metazoa</taxon>
        <taxon>Spiralia</taxon>
        <taxon>Lophotrochozoa</taxon>
        <taxon>Mollusca</taxon>
        <taxon>Bivalvia</taxon>
        <taxon>Autobranchia</taxon>
        <taxon>Pteriomorphia</taxon>
        <taxon>Arcoida</taxon>
        <taxon>Arcoidea</taxon>
        <taxon>Arcidae</taxon>
        <taxon>Tegillarca</taxon>
    </lineage>
</organism>
<comment type="caution">
    <text evidence="1">The sequence shown here is derived from an EMBL/GenBank/DDBJ whole genome shotgun (WGS) entry which is preliminary data.</text>
</comment>
<evidence type="ECO:0000313" key="1">
    <source>
        <dbReference type="EMBL" id="KAJ8306980.1"/>
    </source>
</evidence>
<evidence type="ECO:0000313" key="2">
    <source>
        <dbReference type="Proteomes" id="UP001217089"/>
    </source>
</evidence>
<sequence>MGAGIIAGIPFHASGGSLNGALTSMSLPSYSVPNLINEAESMASSGAVDATSNMQNDRVYIFAGTRDTIVNPRKCLL</sequence>
<name>A0ABQ9EP88_TEGGR</name>
<dbReference type="EMBL" id="JARBDR010000793">
    <property type="protein sequence ID" value="KAJ8306980.1"/>
    <property type="molecule type" value="Genomic_DNA"/>
</dbReference>
<dbReference type="Proteomes" id="UP001217089">
    <property type="component" value="Unassembled WGS sequence"/>
</dbReference>
<protein>
    <submittedName>
        <fullName evidence="1">Uncharacterized protein</fullName>
    </submittedName>
</protein>
<reference evidence="1 2" key="1">
    <citation type="submission" date="2022-12" db="EMBL/GenBank/DDBJ databases">
        <title>Chromosome-level genome of Tegillarca granosa.</title>
        <authorList>
            <person name="Kim J."/>
        </authorList>
    </citation>
    <scope>NUCLEOTIDE SEQUENCE [LARGE SCALE GENOMIC DNA]</scope>
    <source>
        <strain evidence="1">Teg-2019</strain>
        <tissue evidence="1">Adductor muscle</tissue>
    </source>
</reference>
<accession>A0ABQ9EP88</accession>
<proteinExistence type="predicted"/>
<gene>
    <name evidence="1" type="ORF">KUTeg_015064</name>
</gene>